<dbReference type="GO" id="GO:0044550">
    <property type="term" value="P:secondary metabolite biosynthetic process"/>
    <property type="evidence" value="ECO:0007669"/>
    <property type="project" value="TreeGrafter"/>
</dbReference>
<protein>
    <submittedName>
        <fullName evidence="2">Condensation domain-containing protein</fullName>
    </submittedName>
</protein>
<dbReference type="Gene3D" id="3.30.559.30">
    <property type="entry name" value="Nonribosomal peptide synthetase, condensation domain"/>
    <property type="match status" value="1"/>
</dbReference>
<evidence type="ECO:0000313" key="3">
    <source>
        <dbReference type="Proteomes" id="UP001235874"/>
    </source>
</evidence>
<dbReference type="Pfam" id="PF00668">
    <property type="entry name" value="Condensation"/>
    <property type="match status" value="1"/>
</dbReference>
<dbReference type="Gene3D" id="3.30.559.10">
    <property type="entry name" value="Chloramphenicol acetyltransferase-like domain"/>
    <property type="match status" value="1"/>
</dbReference>
<dbReference type="SUPFAM" id="SSF52777">
    <property type="entry name" value="CoA-dependent acyltransferases"/>
    <property type="match status" value="2"/>
</dbReference>
<evidence type="ECO:0000259" key="1">
    <source>
        <dbReference type="Pfam" id="PF00668"/>
    </source>
</evidence>
<dbReference type="GO" id="GO:0008610">
    <property type="term" value="P:lipid biosynthetic process"/>
    <property type="evidence" value="ECO:0007669"/>
    <property type="project" value="UniProtKB-ARBA"/>
</dbReference>
<dbReference type="Proteomes" id="UP001235874">
    <property type="component" value="Chromosome"/>
</dbReference>
<organism evidence="2 3">
    <name type="scientific">Micromonospora profundi</name>
    <dbReference type="NCBI Taxonomy" id="1420889"/>
    <lineage>
        <taxon>Bacteria</taxon>
        <taxon>Bacillati</taxon>
        <taxon>Actinomycetota</taxon>
        <taxon>Actinomycetes</taxon>
        <taxon>Micromonosporales</taxon>
        <taxon>Micromonosporaceae</taxon>
        <taxon>Micromonospora</taxon>
    </lineage>
</organism>
<evidence type="ECO:0000313" key="2">
    <source>
        <dbReference type="EMBL" id="WLS43314.1"/>
    </source>
</evidence>
<dbReference type="EMBL" id="CP130472">
    <property type="protein sequence ID" value="WLS43314.1"/>
    <property type="molecule type" value="Genomic_DNA"/>
</dbReference>
<dbReference type="KEGG" id="mprn:Q3V37_18040"/>
<name>A0AAJ6HSY3_9ACTN</name>
<gene>
    <name evidence="2" type="ORF">Q3V37_18040</name>
</gene>
<feature type="domain" description="Condensation" evidence="1">
    <location>
        <begin position="39"/>
        <end position="448"/>
    </location>
</feature>
<dbReference type="GO" id="GO:0003824">
    <property type="term" value="F:catalytic activity"/>
    <property type="evidence" value="ECO:0007669"/>
    <property type="project" value="InterPro"/>
</dbReference>
<dbReference type="RefSeq" id="WP_306270747.1">
    <property type="nucleotide sequence ID" value="NZ_CP130472.1"/>
</dbReference>
<dbReference type="GO" id="GO:0043041">
    <property type="term" value="P:amino acid activation for nonribosomal peptide biosynthetic process"/>
    <property type="evidence" value="ECO:0007669"/>
    <property type="project" value="TreeGrafter"/>
</dbReference>
<dbReference type="PANTHER" id="PTHR45527:SF1">
    <property type="entry name" value="FATTY ACID SYNTHASE"/>
    <property type="match status" value="1"/>
</dbReference>
<dbReference type="InterPro" id="IPR001242">
    <property type="entry name" value="Condensation_dom"/>
</dbReference>
<proteinExistence type="predicted"/>
<dbReference type="GO" id="GO:0031177">
    <property type="term" value="F:phosphopantetheine binding"/>
    <property type="evidence" value="ECO:0007669"/>
    <property type="project" value="TreeGrafter"/>
</dbReference>
<dbReference type="InterPro" id="IPR023213">
    <property type="entry name" value="CAT-like_dom_sf"/>
</dbReference>
<dbReference type="GO" id="GO:0005737">
    <property type="term" value="C:cytoplasm"/>
    <property type="evidence" value="ECO:0007669"/>
    <property type="project" value="TreeGrafter"/>
</dbReference>
<accession>A0AAJ6HSY3</accession>
<reference evidence="2 3" key="1">
    <citation type="submission" date="2023-07" db="EMBL/GenBank/DDBJ databases">
        <title>Micromonospora profundi TRM 95458 converts glycerol to a new osmotic compound.</title>
        <authorList>
            <person name="Lu D."/>
        </authorList>
    </citation>
    <scope>NUCLEOTIDE SEQUENCE [LARGE SCALE GENOMIC DNA]</scope>
    <source>
        <strain evidence="2 3">TRM95458</strain>
    </source>
</reference>
<keyword evidence="3" id="KW-1185">Reference proteome</keyword>
<dbReference type="AlphaFoldDB" id="A0AAJ6HSY3"/>
<dbReference type="PANTHER" id="PTHR45527">
    <property type="entry name" value="NONRIBOSOMAL PEPTIDE SYNTHETASE"/>
    <property type="match status" value="1"/>
</dbReference>
<sequence>MLTSQQTTTGSVVPLGLEQEFLRVQHTGGFGDRNISSGAWRITGRVEEDVLRRALADVVARHEALRTVLVRGSEQWHQEVRPPAETPLLVRDLGSGGDRRDRRAEEFVNEVEAGTFLPGVPLLWAYLGRFDDGDAVLVLVSFLPQVDVWSIGVVMRDLMRCYAARVRGADPDLPQPRQYAEYVARQRERAAAPGAGARAHRYWQDRLRGAAPIMLTPDRGPAAEPAPTRCHRFELGGDRGARVLALARDLHGSPFSVLYAVYLLYLRRQTGARDGVVWTLGPGPGRRHRWTEDMVGYFVNMFALRTDWRSCVTVADLVRCVRDTSVGALTHEVPFIELAQHALGEMTPPPGDGLVRPAFQMAQNPARGGDTGDLRYAEVTRRQVSQPVGPEIPDDGFLWTMELGRDGGLAGDIRCSAHRFDTATLDAMVADYTALLDAVSGEPHTRLDRL</sequence>